<sequence>MGMEKNSNDMEEGTLEIGMDGEGSRIMYSHNFKVDELLAKGVNVTIYNGQIDIRVALGSGCIQRRRNHQLNSCLEEVTDCKNLKEIFGDEEIEESTKHVDQRVVFPKILRLTMKSLKTFFSKKECEEINLENDTTVIHPFFDEKVHCPSLEKTILSQLDNIQLIWHNKLEANSFCKLEWGGNVMMVEDDDGWWPCSSVVMMVED</sequence>
<keyword evidence="2" id="KW-1185">Reference proteome</keyword>
<comment type="caution">
    <text evidence="1">The sequence shown here is derived from an EMBL/GenBank/DDBJ whole genome shotgun (WGS) entry which is preliminary data.</text>
</comment>
<name>A0ACC1A6Z6_9ROSI</name>
<evidence type="ECO:0000313" key="2">
    <source>
        <dbReference type="Proteomes" id="UP001164250"/>
    </source>
</evidence>
<proteinExistence type="predicted"/>
<gene>
    <name evidence="1" type="ORF">Patl1_10706</name>
</gene>
<accession>A0ACC1A6Z6</accession>
<protein>
    <submittedName>
        <fullName evidence="1">Uncharacterized protein</fullName>
    </submittedName>
</protein>
<dbReference type="Proteomes" id="UP001164250">
    <property type="component" value="Chromosome 12"/>
</dbReference>
<organism evidence="1 2">
    <name type="scientific">Pistacia atlantica</name>
    <dbReference type="NCBI Taxonomy" id="434234"/>
    <lineage>
        <taxon>Eukaryota</taxon>
        <taxon>Viridiplantae</taxon>
        <taxon>Streptophyta</taxon>
        <taxon>Embryophyta</taxon>
        <taxon>Tracheophyta</taxon>
        <taxon>Spermatophyta</taxon>
        <taxon>Magnoliopsida</taxon>
        <taxon>eudicotyledons</taxon>
        <taxon>Gunneridae</taxon>
        <taxon>Pentapetalae</taxon>
        <taxon>rosids</taxon>
        <taxon>malvids</taxon>
        <taxon>Sapindales</taxon>
        <taxon>Anacardiaceae</taxon>
        <taxon>Pistacia</taxon>
    </lineage>
</organism>
<dbReference type="EMBL" id="CM047908">
    <property type="protein sequence ID" value="KAJ0082587.1"/>
    <property type="molecule type" value="Genomic_DNA"/>
</dbReference>
<evidence type="ECO:0000313" key="1">
    <source>
        <dbReference type="EMBL" id="KAJ0082587.1"/>
    </source>
</evidence>
<reference evidence="2" key="1">
    <citation type="journal article" date="2023" name="G3 (Bethesda)">
        <title>Genome assembly and association tests identify interacting loci associated with vigor, precocity, and sex in interspecific pistachio rootstocks.</title>
        <authorList>
            <person name="Palmer W."/>
            <person name="Jacygrad E."/>
            <person name="Sagayaradj S."/>
            <person name="Cavanaugh K."/>
            <person name="Han R."/>
            <person name="Bertier L."/>
            <person name="Beede B."/>
            <person name="Kafkas S."/>
            <person name="Golino D."/>
            <person name="Preece J."/>
            <person name="Michelmore R."/>
        </authorList>
    </citation>
    <scope>NUCLEOTIDE SEQUENCE [LARGE SCALE GENOMIC DNA]</scope>
</reference>